<feature type="region of interest" description="Disordered" evidence="5">
    <location>
        <begin position="104"/>
        <end position="148"/>
    </location>
</feature>
<evidence type="ECO:0000313" key="7">
    <source>
        <dbReference type="EMBL" id="GFY66894.1"/>
    </source>
</evidence>
<dbReference type="PROSITE" id="PS50089">
    <property type="entry name" value="ZF_RING_2"/>
    <property type="match status" value="1"/>
</dbReference>
<proteinExistence type="predicted"/>
<evidence type="ECO:0000256" key="1">
    <source>
        <dbReference type="ARBA" id="ARBA00022723"/>
    </source>
</evidence>
<dbReference type="GO" id="GO:0008270">
    <property type="term" value="F:zinc ion binding"/>
    <property type="evidence" value="ECO:0007669"/>
    <property type="project" value="UniProtKB-KW"/>
</dbReference>
<dbReference type="InterPro" id="IPR018957">
    <property type="entry name" value="Znf_C3HC4_RING-type"/>
</dbReference>
<comment type="caution">
    <text evidence="7">The sequence shown here is derived from an EMBL/GenBank/DDBJ whole genome shotgun (WGS) entry which is preliminary data.</text>
</comment>
<sequence>MTDAEVCSICLDCDVSEMFSLTRCNHTFHSFCLREWINSNKSTCPYCREEIEYTDKINTGCNLFRKINYFDSYDIDNLSFDSFDSFDSGDLFLNSFDYDDISLDSDDQSFDNEGIPASENSNEGTTASENSNEGTTASENSNEGTTPE</sequence>
<keyword evidence="3" id="KW-0862">Zinc</keyword>
<dbReference type="EMBL" id="BMAV01016285">
    <property type="protein sequence ID" value="GFY66894.1"/>
    <property type="molecule type" value="Genomic_DNA"/>
</dbReference>
<evidence type="ECO:0000256" key="2">
    <source>
        <dbReference type="ARBA" id="ARBA00022771"/>
    </source>
</evidence>
<dbReference type="CDD" id="cd16448">
    <property type="entry name" value="RING-H2"/>
    <property type="match status" value="1"/>
</dbReference>
<dbReference type="SUPFAM" id="SSF57850">
    <property type="entry name" value="RING/U-box"/>
    <property type="match status" value="1"/>
</dbReference>
<feature type="compositionally biased region" description="Polar residues" evidence="5">
    <location>
        <begin position="118"/>
        <end position="148"/>
    </location>
</feature>
<dbReference type="GO" id="GO:0061630">
    <property type="term" value="F:ubiquitin protein ligase activity"/>
    <property type="evidence" value="ECO:0007669"/>
    <property type="project" value="TreeGrafter"/>
</dbReference>
<organism evidence="7 8">
    <name type="scientific">Trichonephila inaurata madagascariensis</name>
    <dbReference type="NCBI Taxonomy" id="2747483"/>
    <lineage>
        <taxon>Eukaryota</taxon>
        <taxon>Metazoa</taxon>
        <taxon>Ecdysozoa</taxon>
        <taxon>Arthropoda</taxon>
        <taxon>Chelicerata</taxon>
        <taxon>Arachnida</taxon>
        <taxon>Araneae</taxon>
        <taxon>Araneomorphae</taxon>
        <taxon>Entelegynae</taxon>
        <taxon>Araneoidea</taxon>
        <taxon>Nephilidae</taxon>
        <taxon>Trichonephila</taxon>
        <taxon>Trichonephila inaurata</taxon>
    </lineage>
</organism>
<dbReference type="InterPro" id="IPR001841">
    <property type="entry name" value="Znf_RING"/>
</dbReference>
<dbReference type="GO" id="GO:0016567">
    <property type="term" value="P:protein ubiquitination"/>
    <property type="evidence" value="ECO:0007669"/>
    <property type="project" value="TreeGrafter"/>
</dbReference>
<dbReference type="InterPro" id="IPR013083">
    <property type="entry name" value="Znf_RING/FYVE/PHD"/>
</dbReference>
<evidence type="ECO:0000313" key="8">
    <source>
        <dbReference type="Proteomes" id="UP000886998"/>
    </source>
</evidence>
<dbReference type="SMART" id="SM00184">
    <property type="entry name" value="RING"/>
    <property type="match status" value="1"/>
</dbReference>
<evidence type="ECO:0000256" key="5">
    <source>
        <dbReference type="SAM" id="MobiDB-lite"/>
    </source>
</evidence>
<dbReference type="Gene3D" id="3.30.40.10">
    <property type="entry name" value="Zinc/RING finger domain, C3HC4 (zinc finger)"/>
    <property type="match status" value="1"/>
</dbReference>
<evidence type="ECO:0000256" key="4">
    <source>
        <dbReference type="PROSITE-ProRule" id="PRU00175"/>
    </source>
</evidence>
<dbReference type="PANTHER" id="PTHR45969">
    <property type="entry name" value="RING ZINC FINGER PROTEIN-RELATED"/>
    <property type="match status" value="1"/>
</dbReference>
<evidence type="ECO:0000259" key="6">
    <source>
        <dbReference type="PROSITE" id="PS50089"/>
    </source>
</evidence>
<dbReference type="AlphaFoldDB" id="A0A8X6Y8P3"/>
<keyword evidence="8" id="KW-1185">Reference proteome</keyword>
<dbReference type="OrthoDB" id="1935339at2759"/>
<protein>
    <recommendedName>
        <fullName evidence="6">RING-type domain-containing protein</fullName>
    </recommendedName>
</protein>
<keyword evidence="2 4" id="KW-0863">Zinc-finger</keyword>
<reference evidence="7" key="1">
    <citation type="submission" date="2020-08" db="EMBL/GenBank/DDBJ databases">
        <title>Multicomponent nature underlies the extraordinary mechanical properties of spider dragline silk.</title>
        <authorList>
            <person name="Kono N."/>
            <person name="Nakamura H."/>
            <person name="Mori M."/>
            <person name="Yoshida Y."/>
            <person name="Ohtoshi R."/>
            <person name="Malay A.D."/>
            <person name="Moran D.A.P."/>
            <person name="Tomita M."/>
            <person name="Numata K."/>
            <person name="Arakawa K."/>
        </authorList>
    </citation>
    <scope>NUCLEOTIDE SEQUENCE</scope>
</reference>
<name>A0A8X6Y8P3_9ARAC</name>
<dbReference type="Proteomes" id="UP000886998">
    <property type="component" value="Unassembled WGS sequence"/>
</dbReference>
<feature type="domain" description="RING-type" evidence="6">
    <location>
        <begin position="7"/>
        <end position="48"/>
    </location>
</feature>
<keyword evidence="1" id="KW-0479">Metal-binding</keyword>
<gene>
    <name evidence="7" type="ORF">TNIN_179241</name>
</gene>
<accession>A0A8X6Y8P3</accession>
<dbReference type="PANTHER" id="PTHR45969:SF69">
    <property type="entry name" value="FINGER DOMAIN PROTEIN, PUTATIVE (AFU_ORTHOLOGUE AFUA_3G12190)-RELATED"/>
    <property type="match status" value="1"/>
</dbReference>
<evidence type="ECO:0000256" key="3">
    <source>
        <dbReference type="ARBA" id="ARBA00022833"/>
    </source>
</evidence>
<dbReference type="Pfam" id="PF00097">
    <property type="entry name" value="zf-C3HC4"/>
    <property type="match status" value="1"/>
</dbReference>